<dbReference type="NCBIfam" id="TIGR02917">
    <property type="entry name" value="PEP_TPR_lipo"/>
    <property type="match status" value="1"/>
</dbReference>
<feature type="chain" id="PRO_5019712396" evidence="4">
    <location>
        <begin position="26"/>
        <end position="919"/>
    </location>
</feature>
<proteinExistence type="predicted"/>
<dbReference type="SUPFAM" id="SSF48452">
    <property type="entry name" value="TPR-like"/>
    <property type="match status" value="4"/>
</dbReference>
<dbReference type="PROSITE" id="PS50005">
    <property type="entry name" value="TPR"/>
    <property type="match status" value="2"/>
</dbReference>
<feature type="signal peptide" evidence="4">
    <location>
        <begin position="1"/>
        <end position="25"/>
    </location>
</feature>
<dbReference type="PROSITE" id="PS51257">
    <property type="entry name" value="PROKAR_LIPOPROTEIN"/>
    <property type="match status" value="1"/>
</dbReference>
<dbReference type="Pfam" id="PF13432">
    <property type="entry name" value="TPR_16"/>
    <property type="match status" value="1"/>
</dbReference>
<protein>
    <submittedName>
        <fullName evidence="5">TPR domain protein</fullName>
    </submittedName>
</protein>
<dbReference type="InterPro" id="IPR019734">
    <property type="entry name" value="TPR_rpt"/>
</dbReference>
<keyword evidence="2 3" id="KW-0802">TPR repeat</keyword>
<accession>A0A486XTW2</accession>
<feature type="repeat" description="TPR" evidence="3">
    <location>
        <begin position="195"/>
        <end position="228"/>
    </location>
</feature>
<dbReference type="Pfam" id="PF14559">
    <property type="entry name" value="TPR_19"/>
    <property type="match status" value="1"/>
</dbReference>
<evidence type="ECO:0000256" key="3">
    <source>
        <dbReference type="PROSITE-ProRule" id="PRU00339"/>
    </source>
</evidence>
<name>A0A486XTW2_9GAMM</name>
<dbReference type="InterPro" id="IPR051012">
    <property type="entry name" value="CellSynth/LPSAsmb/PSIAsmb"/>
</dbReference>
<organism evidence="5">
    <name type="scientific">Rheinheimera sp. BAL341</name>
    <dbReference type="NCBI Taxonomy" id="1708203"/>
    <lineage>
        <taxon>Bacteria</taxon>
        <taxon>Pseudomonadati</taxon>
        <taxon>Pseudomonadota</taxon>
        <taxon>Gammaproteobacteria</taxon>
        <taxon>Chromatiales</taxon>
        <taxon>Chromatiaceae</taxon>
        <taxon>Rheinheimera</taxon>
    </lineage>
</organism>
<dbReference type="AlphaFoldDB" id="A0A486XTW2"/>
<evidence type="ECO:0000256" key="2">
    <source>
        <dbReference type="ARBA" id="ARBA00022803"/>
    </source>
</evidence>
<evidence type="ECO:0000256" key="1">
    <source>
        <dbReference type="ARBA" id="ARBA00022737"/>
    </source>
</evidence>
<reference evidence="5" key="1">
    <citation type="submission" date="2019-04" db="EMBL/GenBank/DDBJ databases">
        <authorList>
            <person name="Brambilla D."/>
        </authorList>
    </citation>
    <scope>NUCLEOTIDE SEQUENCE</scope>
    <source>
        <strain evidence="5">BAL1</strain>
    </source>
</reference>
<gene>
    <name evidence="5" type="ORF">BAL341_2211</name>
</gene>
<dbReference type="Pfam" id="PF13429">
    <property type="entry name" value="TPR_15"/>
    <property type="match status" value="1"/>
</dbReference>
<feature type="repeat" description="TPR" evidence="3">
    <location>
        <begin position="840"/>
        <end position="873"/>
    </location>
</feature>
<keyword evidence="4" id="KW-0732">Signal</keyword>
<dbReference type="SMART" id="SM00028">
    <property type="entry name" value="TPR"/>
    <property type="match status" value="11"/>
</dbReference>
<dbReference type="PANTHER" id="PTHR45586:SF1">
    <property type="entry name" value="LIPOPOLYSACCHARIDE ASSEMBLY PROTEIN B"/>
    <property type="match status" value="1"/>
</dbReference>
<keyword evidence="1" id="KW-0677">Repeat</keyword>
<dbReference type="Gene3D" id="1.25.40.10">
    <property type="entry name" value="Tetratricopeptide repeat domain"/>
    <property type="match status" value="4"/>
</dbReference>
<evidence type="ECO:0000313" key="5">
    <source>
        <dbReference type="EMBL" id="VHO04957.1"/>
    </source>
</evidence>
<dbReference type="InterPro" id="IPR014266">
    <property type="entry name" value="PEP-CTERM_TPR_PrsT"/>
</dbReference>
<dbReference type="InterPro" id="IPR011990">
    <property type="entry name" value="TPR-like_helical_dom_sf"/>
</dbReference>
<sequence length="919" mass="101764">MMKRTTLLASAVMLALLSGCTGKDATEHYNDGVSFIADKKYNAAVIELKSAVQQAPDNVDYRLALGLLHLDMGDSVSAEKELAQALKLGAEQQKVVLPLFRASYQAGSYPAVLELLSDSPLPDTLAPYADTYRALAQLELGDADAAIGLFDKLATQQQFADVASYAQAHLLIANRNNSEAVAAAQQVSKDSPLYQEALYLQGRSLLAAEDYQASIDVLREYLLLVPNNLQARLMLTQSLVQTAQLDDADKQLALLLKAFPNQPLVNYLKAMLEYERKDYVKAKEHAETAINNGMRNSNVRIIAALSSLNLGLQSQTLNHLDAIKTELHKFAPLQNLYATLQLESGETGQAKDILLAQDAQAMDMQLLAATTFQLLKKGDNTAAQELIAKYEQRTEKDAKSLAQLGMLRMNMAGQQALALRDLEQALQLDPGQNQTRVLLAISYLRQNMFAEASKTADEWLDDKELAVLGYNIKAYAAMLQQKFDDADALLLKAHEAAADHPFTLLLEASLAAARDDLPKAKQLLIKSMDMYPGYIPALQQYFGLTVKDDSGTDAVSRATAMLNNAAEDKSLRLTLGRMHYHTGDYQKAIEVLSEQSLRTEGAPAAFWVTLLDAHAKLRNHKEVLALSEQWYQWAPDNFNAAYFYANSLGLAKRFNEALPILDKQLQLHPTNLLLLRSKILQLAESKDYSKALDTLRQVKADDAASADMQFLKGRVLFLNGQIPPAMEAFIASYDQAPTDQTAMFIAEVYSKDYSHQRAVQFLEQHFAKSPASGNLKIFYANLLLQSDKEKSFRLYDEILAESPNNYIVLNNYAWELASANELDKAQQYIETAIKQAPKHPDVLDTYGKVLMKRDKLTDAITAFEQSLAIRPDSNLVKLHYAEALARSGSKDKARSVIAGVKNPDNEQSKKLAELSALLN</sequence>
<evidence type="ECO:0000256" key="4">
    <source>
        <dbReference type="SAM" id="SignalP"/>
    </source>
</evidence>
<dbReference type="PANTHER" id="PTHR45586">
    <property type="entry name" value="TPR REPEAT-CONTAINING PROTEIN PA4667"/>
    <property type="match status" value="1"/>
</dbReference>
<dbReference type="EMBL" id="CAAJGR010000118">
    <property type="protein sequence ID" value="VHO04957.1"/>
    <property type="molecule type" value="Genomic_DNA"/>
</dbReference>